<dbReference type="InterPro" id="IPR045584">
    <property type="entry name" value="Pilin-like"/>
</dbReference>
<keyword evidence="2" id="KW-0472">Membrane</keyword>
<dbReference type="RefSeq" id="WP_102766837.1">
    <property type="nucleotide sequence ID" value="NZ_POSP01000003.1"/>
</dbReference>
<dbReference type="EMBL" id="POSP01000003">
    <property type="protein sequence ID" value="PND36914.1"/>
    <property type="molecule type" value="Genomic_DNA"/>
</dbReference>
<dbReference type="GO" id="GO:0015627">
    <property type="term" value="C:type II protein secretion system complex"/>
    <property type="evidence" value="ECO:0007669"/>
    <property type="project" value="InterPro"/>
</dbReference>
<dbReference type="Gene3D" id="3.30.700.10">
    <property type="entry name" value="Glycoprotein, Type 4 Pilin"/>
    <property type="match status" value="1"/>
</dbReference>
<dbReference type="GO" id="GO:0015628">
    <property type="term" value="P:protein secretion by the type II secretion system"/>
    <property type="evidence" value="ECO:0007669"/>
    <property type="project" value="InterPro"/>
</dbReference>
<evidence type="ECO:0000313" key="4">
    <source>
        <dbReference type="Proteomes" id="UP000235916"/>
    </source>
</evidence>
<protein>
    <submittedName>
        <fullName evidence="3">Pilus assembly protein</fullName>
    </submittedName>
</protein>
<evidence type="ECO:0000256" key="2">
    <source>
        <dbReference type="SAM" id="Phobius"/>
    </source>
</evidence>
<dbReference type="GO" id="GO:0043683">
    <property type="term" value="P:type IV pilus assembly"/>
    <property type="evidence" value="ECO:0007669"/>
    <property type="project" value="InterPro"/>
</dbReference>
<evidence type="ECO:0000313" key="3">
    <source>
        <dbReference type="EMBL" id="PND36914.1"/>
    </source>
</evidence>
<dbReference type="Pfam" id="PF16732">
    <property type="entry name" value="ComP_DUS"/>
    <property type="match status" value="1"/>
</dbReference>
<keyword evidence="4" id="KW-1185">Reference proteome</keyword>
<dbReference type="PROSITE" id="PS00409">
    <property type="entry name" value="PROKAR_NTER_METHYL"/>
    <property type="match status" value="1"/>
</dbReference>
<feature type="transmembrane region" description="Helical" evidence="2">
    <location>
        <begin position="20"/>
        <end position="44"/>
    </location>
</feature>
<accession>A0A2N8KTY7</accession>
<organism evidence="3 4">
    <name type="scientific">Kinneretia aquatilis</name>
    <dbReference type="NCBI Taxonomy" id="2070761"/>
    <lineage>
        <taxon>Bacteria</taxon>
        <taxon>Pseudomonadati</taxon>
        <taxon>Pseudomonadota</taxon>
        <taxon>Betaproteobacteria</taxon>
        <taxon>Burkholderiales</taxon>
        <taxon>Sphaerotilaceae</taxon>
        <taxon>Roseateles</taxon>
    </lineage>
</organism>
<keyword evidence="2" id="KW-1133">Transmembrane helix</keyword>
<keyword evidence="2" id="KW-0812">Transmembrane</keyword>
<dbReference type="NCBIfam" id="TIGR02532">
    <property type="entry name" value="IV_pilin_GFxxxE"/>
    <property type="match status" value="1"/>
</dbReference>
<dbReference type="PANTHER" id="PTHR30093">
    <property type="entry name" value="GENERAL SECRETION PATHWAY PROTEIN G"/>
    <property type="match status" value="1"/>
</dbReference>
<dbReference type="InterPro" id="IPR012902">
    <property type="entry name" value="N_methyl_site"/>
</dbReference>
<sequence>MESPDNSLLAPDSRTSSAKGFTLIELMIAVAIIGILTAVALPSYREYMNRSRRSDAISALTQVTQAQERWRANRSAYASSFSDLGLNFPSNRTPAGHYTLSIAGIGTAPNVAFDSGYTVTATPVSGTPQANDSKCATISIQVRGGQLYYLASDSSGSSNTQCWPK</sequence>
<name>A0A2N8KTY7_9BURK</name>
<dbReference type="InterPro" id="IPR000983">
    <property type="entry name" value="Bac_GSPG_pilin"/>
</dbReference>
<reference evidence="3 4" key="1">
    <citation type="submission" date="2018-01" db="EMBL/GenBank/DDBJ databases">
        <title>Draft genome sequence of Paucibacter aquatile CR182 isolated from freshwater of the Nakdong River.</title>
        <authorList>
            <person name="Choi A."/>
            <person name="Chung E.J."/>
        </authorList>
    </citation>
    <scope>NUCLEOTIDE SEQUENCE [LARGE SCALE GENOMIC DNA]</scope>
    <source>
        <strain evidence="3 4">CR182</strain>
    </source>
</reference>
<comment type="caution">
    <text evidence="3">The sequence shown here is derived from an EMBL/GenBank/DDBJ whole genome shotgun (WGS) entry which is preliminary data.</text>
</comment>
<dbReference type="SUPFAM" id="SSF54523">
    <property type="entry name" value="Pili subunits"/>
    <property type="match status" value="1"/>
</dbReference>
<dbReference type="Proteomes" id="UP000235916">
    <property type="component" value="Unassembled WGS sequence"/>
</dbReference>
<gene>
    <name evidence="3" type="ORF">C1O66_04745</name>
</gene>
<dbReference type="AlphaFoldDB" id="A0A2N8KTY7"/>
<dbReference type="PRINTS" id="PR00813">
    <property type="entry name" value="BCTERIALGSPG"/>
</dbReference>
<dbReference type="Pfam" id="PF07963">
    <property type="entry name" value="N_methyl"/>
    <property type="match status" value="1"/>
</dbReference>
<proteinExistence type="predicted"/>
<dbReference type="InterPro" id="IPR031982">
    <property type="entry name" value="PilE-like"/>
</dbReference>
<dbReference type="OrthoDB" id="8592370at2"/>
<evidence type="ECO:0000256" key="1">
    <source>
        <dbReference type="ARBA" id="ARBA00022481"/>
    </source>
</evidence>
<dbReference type="PANTHER" id="PTHR30093:SF47">
    <property type="entry name" value="TYPE IV PILUS NON-CORE MINOR PILIN PILE"/>
    <property type="match status" value="1"/>
</dbReference>
<keyword evidence="1" id="KW-0488">Methylation</keyword>